<dbReference type="InterPro" id="IPR016477">
    <property type="entry name" value="Fructo-/Ketosamine-3-kinase"/>
</dbReference>
<dbReference type="Proteomes" id="UP001430848">
    <property type="component" value="Unassembled WGS sequence"/>
</dbReference>
<reference evidence="3 4" key="1">
    <citation type="submission" date="2024-02" db="EMBL/GenBank/DDBJ databases">
        <title>De novo assembly and annotation of 12 fungi associated with fruit tree decline syndrome in Ontario, Canada.</title>
        <authorList>
            <person name="Sulman M."/>
            <person name="Ellouze W."/>
            <person name="Ilyukhin E."/>
        </authorList>
    </citation>
    <scope>NUCLEOTIDE SEQUENCE [LARGE SCALE GENOMIC DNA]</scope>
    <source>
        <strain evidence="3 4">M169</strain>
    </source>
</reference>
<evidence type="ECO:0000313" key="4">
    <source>
        <dbReference type="Proteomes" id="UP001430848"/>
    </source>
</evidence>
<evidence type="ECO:0000256" key="2">
    <source>
        <dbReference type="ARBA" id="ARBA00048655"/>
    </source>
</evidence>
<dbReference type="EC" id="2.7.1.172" evidence="1"/>
<organism evidence="3 4">
    <name type="scientific">Diaporthe eres</name>
    <name type="common">Phomopsis oblonga</name>
    <dbReference type="NCBI Taxonomy" id="83184"/>
    <lineage>
        <taxon>Eukaryota</taxon>
        <taxon>Fungi</taxon>
        <taxon>Dikarya</taxon>
        <taxon>Ascomycota</taxon>
        <taxon>Pezizomycotina</taxon>
        <taxon>Sordariomycetes</taxon>
        <taxon>Sordariomycetidae</taxon>
        <taxon>Diaporthales</taxon>
        <taxon>Diaporthaceae</taxon>
        <taxon>Diaporthe</taxon>
        <taxon>Diaporthe eres species complex</taxon>
    </lineage>
</organism>
<keyword evidence="4" id="KW-1185">Reference proteome</keyword>
<name>A0ABR1PME5_DIAER</name>
<gene>
    <name evidence="3" type="ORF">SLS63_001483</name>
</gene>
<protein>
    <recommendedName>
        <fullName evidence="1">protein-ribulosamine 3-kinase</fullName>
        <ecNumber evidence="1">2.7.1.172</ecNumber>
    </recommendedName>
</protein>
<evidence type="ECO:0000313" key="3">
    <source>
        <dbReference type="EMBL" id="KAK7740282.1"/>
    </source>
</evidence>
<dbReference type="EMBL" id="JAKNSF020000003">
    <property type="protein sequence ID" value="KAK7740282.1"/>
    <property type="molecule type" value="Genomic_DNA"/>
</dbReference>
<dbReference type="SUPFAM" id="SSF56112">
    <property type="entry name" value="Protein kinase-like (PK-like)"/>
    <property type="match status" value="1"/>
</dbReference>
<sequence>MNPLQALIDRSFGTRFPYQGDFRVDENVLAKFPSGTTVIMANRYATSSWTVTARIHLEMPDGSEEIYFLKSAPLALGGQMMQGEFHVMSEFHKFAPDFVPKPQSWGKYSFQDFEAYFLILEYLDMATDTMPDPTELCSKLARVHRDSKSPTGQFGFAVTTCQNLYPQDVGWESNWTIFYQKIFQHAMKLDFETNGYWEELDRVEQRVLKSVVPRLLDALVQDGRTLKPSLIHADLWEGNTGTSLENGNVYIYDSAGFYAHNELDVADWRGYFNKIHRDLYIKTYLRFFPASEPKDEWDDRNRLYACYYYVWYSVHHKASGKAVRQMQVSI</sequence>
<accession>A0ABR1PME5</accession>
<dbReference type="PANTHER" id="PTHR12149:SF8">
    <property type="entry name" value="PROTEIN-RIBULOSAMINE 3-KINASE"/>
    <property type="match status" value="1"/>
</dbReference>
<evidence type="ECO:0000256" key="1">
    <source>
        <dbReference type="ARBA" id="ARBA00011961"/>
    </source>
</evidence>
<comment type="caution">
    <text evidence="3">The sequence shown here is derived from an EMBL/GenBank/DDBJ whole genome shotgun (WGS) entry which is preliminary data.</text>
</comment>
<dbReference type="PANTHER" id="PTHR12149">
    <property type="entry name" value="FRUCTOSAMINE 3 KINASE-RELATED PROTEIN"/>
    <property type="match status" value="1"/>
</dbReference>
<dbReference type="InterPro" id="IPR011009">
    <property type="entry name" value="Kinase-like_dom_sf"/>
</dbReference>
<comment type="catalytic activity">
    <reaction evidence="2">
        <text>N(6)-D-ribulosyl-L-lysyl-[protein] + ATP = N(6)-(3-O-phospho-D-ribulosyl)-L-lysyl-[protein] + ADP + H(+)</text>
        <dbReference type="Rhea" id="RHEA:48432"/>
        <dbReference type="Rhea" id="RHEA-COMP:12103"/>
        <dbReference type="Rhea" id="RHEA-COMP:12104"/>
        <dbReference type="ChEBI" id="CHEBI:15378"/>
        <dbReference type="ChEBI" id="CHEBI:30616"/>
        <dbReference type="ChEBI" id="CHEBI:90418"/>
        <dbReference type="ChEBI" id="CHEBI:90420"/>
        <dbReference type="ChEBI" id="CHEBI:456216"/>
        <dbReference type="EC" id="2.7.1.172"/>
    </reaction>
    <physiologicalReaction direction="left-to-right" evidence="2">
        <dbReference type="Rhea" id="RHEA:48433"/>
    </physiologicalReaction>
</comment>
<dbReference type="Gene3D" id="3.90.1200.10">
    <property type="match status" value="1"/>
</dbReference>
<dbReference type="Pfam" id="PF03881">
    <property type="entry name" value="Fructosamin_kin"/>
    <property type="match status" value="1"/>
</dbReference>
<proteinExistence type="predicted"/>